<protein>
    <submittedName>
        <fullName evidence="1">NinE family protein</fullName>
    </submittedName>
</protein>
<evidence type="ECO:0000313" key="1">
    <source>
        <dbReference type="EMBL" id="UQY45282.1"/>
    </source>
</evidence>
<dbReference type="EMBL" id="CP082904">
    <property type="protein sequence ID" value="UQY45282.1"/>
    <property type="molecule type" value="Genomic_DNA"/>
</dbReference>
<dbReference type="Pfam" id="PF05322">
    <property type="entry name" value="NinE"/>
    <property type="match status" value="1"/>
</dbReference>
<reference evidence="1" key="1">
    <citation type="submission" date="2021-09" db="EMBL/GenBank/DDBJ databases">
        <title>First case of bloodstream infection caused by Mixta hanseatica sp. nov., a member of the Erwiniaceae family.</title>
        <authorList>
            <person name="Both A."/>
            <person name="Huang J."/>
            <person name="Wenzel P."/>
            <person name="Aepfelbacher M."/>
            <person name="Rohde H."/>
            <person name="Christner M."/>
            <person name="Hentschke M."/>
        </authorList>
    </citation>
    <scope>NUCLEOTIDE SEQUENCE</scope>
    <source>
        <strain evidence="1">X22927</strain>
    </source>
</reference>
<dbReference type="RefSeq" id="WP_249893853.1">
    <property type="nucleotide sequence ID" value="NZ_CP082904.1"/>
</dbReference>
<dbReference type="InterPro" id="IPR007986">
    <property type="entry name" value="NINE"/>
</dbReference>
<proteinExistence type="predicted"/>
<sequence>MRQRVSITQKAIDNLKFRVTHRKPRKKSIPTASQIATFDYVGGLLRAKWDRMRTAR</sequence>
<evidence type="ECO:0000313" key="2">
    <source>
        <dbReference type="Proteomes" id="UP001056635"/>
    </source>
</evidence>
<accession>A0ABY4RC73</accession>
<dbReference type="Proteomes" id="UP001056635">
    <property type="component" value="Chromosome"/>
</dbReference>
<keyword evidence="2" id="KW-1185">Reference proteome</keyword>
<organism evidence="1 2">
    <name type="scientific">Mixta hanseatica</name>
    <dbReference type="NCBI Taxonomy" id="2872648"/>
    <lineage>
        <taxon>Bacteria</taxon>
        <taxon>Pseudomonadati</taxon>
        <taxon>Pseudomonadota</taxon>
        <taxon>Gammaproteobacteria</taxon>
        <taxon>Enterobacterales</taxon>
        <taxon>Erwiniaceae</taxon>
        <taxon>Mixta</taxon>
    </lineage>
</organism>
<gene>
    <name evidence="1" type="ORF">K6958_06285</name>
</gene>
<name>A0ABY4RC73_9GAMM</name>